<dbReference type="SMART" id="SM00825">
    <property type="entry name" value="PKS_KS"/>
    <property type="match status" value="1"/>
</dbReference>
<dbReference type="Pfam" id="PF00109">
    <property type="entry name" value="ketoacyl-synt"/>
    <property type="match status" value="1"/>
</dbReference>
<evidence type="ECO:0000256" key="1">
    <source>
        <dbReference type="ARBA" id="ARBA00022450"/>
    </source>
</evidence>
<dbReference type="InterPro" id="IPR016035">
    <property type="entry name" value="Acyl_Trfase/lysoPLipase"/>
</dbReference>
<reference evidence="5 6" key="1">
    <citation type="submission" date="2019-03" db="EMBL/GenBank/DDBJ databases">
        <title>Genomic Encyclopedia of Archaeal and Bacterial Type Strains, Phase II (KMG-II): from individual species to whole genera.</title>
        <authorList>
            <person name="Goeker M."/>
        </authorList>
    </citation>
    <scope>NUCLEOTIDE SEQUENCE [LARGE SCALE GENOMIC DNA]</scope>
    <source>
        <strain evidence="5 6">DSM 45499</strain>
    </source>
</reference>
<organism evidence="5 6">
    <name type="scientific">Actinophytocola oryzae</name>
    <dbReference type="NCBI Taxonomy" id="502181"/>
    <lineage>
        <taxon>Bacteria</taxon>
        <taxon>Bacillati</taxon>
        <taxon>Actinomycetota</taxon>
        <taxon>Actinomycetes</taxon>
        <taxon>Pseudonocardiales</taxon>
        <taxon>Pseudonocardiaceae</taxon>
    </lineage>
</organism>
<dbReference type="PANTHER" id="PTHR43775:SF37">
    <property type="entry name" value="SI:DKEY-61P9.11"/>
    <property type="match status" value="1"/>
</dbReference>
<dbReference type="GO" id="GO:0004312">
    <property type="term" value="F:fatty acid synthase activity"/>
    <property type="evidence" value="ECO:0007669"/>
    <property type="project" value="TreeGrafter"/>
</dbReference>
<name>A0A4R7VI55_9PSEU</name>
<comment type="caution">
    <text evidence="5">The sequence shown here is derived from an EMBL/GenBank/DDBJ whole genome shotgun (WGS) entry which is preliminary data.</text>
</comment>
<dbReference type="SUPFAM" id="SSF52151">
    <property type="entry name" value="FabD/lysophospholipase-like"/>
    <property type="match status" value="1"/>
</dbReference>
<dbReference type="Pfam" id="PF00698">
    <property type="entry name" value="Acyl_transf_1"/>
    <property type="match status" value="1"/>
</dbReference>
<dbReference type="InterPro" id="IPR020841">
    <property type="entry name" value="PKS_Beta-ketoAc_synthase_dom"/>
</dbReference>
<dbReference type="RefSeq" id="WP_133904892.1">
    <property type="nucleotide sequence ID" value="NZ_SOCP01000008.1"/>
</dbReference>
<dbReference type="Gene3D" id="3.40.47.10">
    <property type="match status" value="1"/>
</dbReference>
<dbReference type="Pfam" id="PF22621">
    <property type="entry name" value="CurL-like_PKS_C"/>
    <property type="match status" value="1"/>
</dbReference>
<dbReference type="OrthoDB" id="9778690at2"/>
<dbReference type="InterPro" id="IPR016039">
    <property type="entry name" value="Thiolase-like"/>
</dbReference>
<dbReference type="PANTHER" id="PTHR43775">
    <property type="entry name" value="FATTY ACID SYNTHASE"/>
    <property type="match status" value="1"/>
</dbReference>
<feature type="domain" description="Malonyl-CoA:ACP transacylase (MAT)" evidence="4">
    <location>
        <begin position="372"/>
        <end position="669"/>
    </location>
</feature>
<dbReference type="InterPro" id="IPR001227">
    <property type="entry name" value="Ac_transferase_dom_sf"/>
</dbReference>
<feature type="domain" description="Ketosynthase family 3 (KS3)" evidence="3">
    <location>
        <begin position="25"/>
        <end position="382"/>
    </location>
</feature>
<evidence type="ECO:0000313" key="5">
    <source>
        <dbReference type="EMBL" id="TDV48857.1"/>
    </source>
</evidence>
<gene>
    <name evidence="5" type="ORF">CLV71_108217</name>
</gene>
<accession>A0A4R7VI55</accession>
<evidence type="ECO:0000256" key="2">
    <source>
        <dbReference type="ARBA" id="ARBA00022553"/>
    </source>
</evidence>
<dbReference type="EMBL" id="SOCP01000008">
    <property type="protein sequence ID" value="TDV48857.1"/>
    <property type="molecule type" value="Genomic_DNA"/>
</dbReference>
<evidence type="ECO:0000259" key="4">
    <source>
        <dbReference type="SMART" id="SM00827"/>
    </source>
</evidence>
<keyword evidence="6" id="KW-1185">Reference proteome</keyword>
<sequence>MAMPRVRDLSASAWFRPETPSVDALAVVGVGCRLPGGVDCLDELWAAMVEGRSAVGAVSLDTAGFDAEFFGLPPEEAALLDPRQRLVFECAVEAFDDAGIAPATLAGTDTAAVIGGLADTADRLSAAFGLRAAVHAESALGAVRQAAELLRSGRGGPVLAGGVNLGEDGDGVAVFVLKPLDRALADGDRVHAVTRTARPVEVEHLDGRGVAALLRAILVLREGRVPVAPDLDTLDHDLDLGLAPVAAFRPLAGGGMVDVPGLGVLGAPTTRPVPTRPGGGGRLPVVFSAGTQDALDDAVLRWTYFLEKTDPSQFYDVAYTSCLRRGHHEQRLALLADGPQEAAATARLLAAGEQAAGGVTAAAVHRGRVCFVFDGNGSQWPGMGCDMLTTDDVFRAEVTALDEILTPMLGWSVLGELTDPDLSQWDRVDISQPLLFAVQAGMVAALAARGVVPEAVTGHSVGEVAAAYCAGVLDRHTACWVVAERTFAQAATAGSGRMAVLGLGVTDTERLLAEVGTDVVVAAINSPQDVTLCGPATSIAALGEEAARRGLFYRDVGLDYAYHGPAMEPVRDMLVTGLAGMTRGTARIPMISALTGERVAGPELDGDYWYRNLRHEVRFTDAVDKVVGEHGCDVLVEIGPRPVLGAYMRRLTEKLPEPVEVVPTMTRKTTSGAALDAARLQLIAAGARIDWELFFPERGVVSDLPSYPWQRHFVGDGALCSA</sequence>
<protein>
    <submittedName>
        <fullName evidence="5">Beta-ketoacyl synthase-like protein</fullName>
    </submittedName>
</protein>
<dbReference type="InterPro" id="IPR014030">
    <property type="entry name" value="Ketoacyl_synth_N"/>
</dbReference>
<dbReference type="GO" id="GO:0006633">
    <property type="term" value="P:fatty acid biosynthetic process"/>
    <property type="evidence" value="ECO:0007669"/>
    <property type="project" value="TreeGrafter"/>
</dbReference>
<keyword evidence="1" id="KW-0596">Phosphopantetheine</keyword>
<dbReference type="InterPro" id="IPR050091">
    <property type="entry name" value="PKS_NRPS_Biosynth_Enz"/>
</dbReference>
<dbReference type="Gene3D" id="3.30.70.3290">
    <property type="match status" value="1"/>
</dbReference>
<dbReference type="AlphaFoldDB" id="A0A4R7VI55"/>
<dbReference type="SMART" id="SM00827">
    <property type="entry name" value="PKS_AT"/>
    <property type="match status" value="1"/>
</dbReference>
<evidence type="ECO:0000313" key="6">
    <source>
        <dbReference type="Proteomes" id="UP000294927"/>
    </source>
</evidence>
<dbReference type="InterPro" id="IPR016036">
    <property type="entry name" value="Malonyl_transacylase_ACP-bd"/>
</dbReference>
<proteinExistence type="predicted"/>
<evidence type="ECO:0000259" key="3">
    <source>
        <dbReference type="SMART" id="SM00825"/>
    </source>
</evidence>
<dbReference type="InterPro" id="IPR014043">
    <property type="entry name" value="Acyl_transferase_dom"/>
</dbReference>
<dbReference type="SUPFAM" id="SSF53901">
    <property type="entry name" value="Thiolase-like"/>
    <property type="match status" value="1"/>
</dbReference>
<dbReference type="Gene3D" id="3.40.366.10">
    <property type="entry name" value="Malonyl-Coenzyme A Acyl Carrier Protein, domain 2"/>
    <property type="match status" value="1"/>
</dbReference>
<dbReference type="Proteomes" id="UP000294927">
    <property type="component" value="Unassembled WGS sequence"/>
</dbReference>
<keyword evidence="2" id="KW-0597">Phosphoprotein</keyword>
<dbReference type="SUPFAM" id="SSF55048">
    <property type="entry name" value="Probable ACP-binding domain of malonyl-CoA ACP transacylase"/>
    <property type="match status" value="1"/>
</dbReference>